<protein>
    <submittedName>
        <fullName evidence="2">Uncharacterized protein</fullName>
    </submittedName>
</protein>
<gene>
    <name evidence="2" type="ORF">E5S67_03431</name>
</gene>
<dbReference type="EMBL" id="SRRZ01000061">
    <property type="protein sequence ID" value="NQE35696.1"/>
    <property type="molecule type" value="Genomic_DNA"/>
</dbReference>
<organism evidence="2 3">
    <name type="scientific">Microcoleus asticus IPMA8</name>
    <dbReference type="NCBI Taxonomy" id="2563858"/>
    <lineage>
        <taxon>Bacteria</taxon>
        <taxon>Bacillati</taxon>
        <taxon>Cyanobacteriota</taxon>
        <taxon>Cyanophyceae</taxon>
        <taxon>Oscillatoriophycideae</taxon>
        <taxon>Oscillatoriales</taxon>
        <taxon>Microcoleaceae</taxon>
        <taxon>Microcoleus</taxon>
        <taxon>Microcoleus asticus</taxon>
    </lineage>
</organism>
<name>A0ABX2CZ73_9CYAN</name>
<keyword evidence="1" id="KW-0812">Transmembrane</keyword>
<dbReference type="Proteomes" id="UP000702425">
    <property type="component" value="Unassembled WGS sequence"/>
</dbReference>
<evidence type="ECO:0000313" key="2">
    <source>
        <dbReference type="EMBL" id="NQE35696.1"/>
    </source>
</evidence>
<keyword evidence="1" id="KW-1133">Transmembrane helix</keyword>
<evidence type="ECO:0000256" key="1">
    <source>
        <dbReference type="SAM" id="Phobius"/>
    </source>
</evidence>
<comment type="caution">
    <text evidence="2">The sequence shown here is derived from an EMBL/GenBank/DDBJ whole genome shotgun (WGS) entry which is preliminary data.</text>
</comment>
<accession>A0ABX2CZ73</accession>
<feature type="transmembrane region" description="Helical" evidence="1">
    <location>
        <begin position="52"/>
        <end position="75"/>
    </location>
</feature>
<proteinExistence type="predicted"/>
<keyword evidence="3" id="KW-1185">Reference proteome</keyword>
<feature type="transmembrane region" description="Helical" evidence="1">
    <location>
        <begin position="84"/>
        <end position="108"/>
    </location>
</feature>
<reference evidence="2 3" key="1">
    <citation type="journal article" date="2020" name="Sci. Rep.">
        <title>A novel cyanobacterial geosmin producer, revising GeoA distribution and dispersion patterns in Bacteria.</title>
        <authorList>
            <person name="Churro C."/>
            <person name="Semedo-Aguiar A.P."/>
            <person name="Silva A.D."/>
            <person name="Pereira-Leal J.B."/>
            <person name="Leite R.B."/>
        </authorList>
    </citation>
    <scope>NUCLEOTIDE SEQUENCE [LARGE SCALE GENOMIC DNA]</scope>
    <source>
        <strain evidence="2 3">IPMA8</strain>
    </source>
</reference>
<evidence type="ECO:0000313" key="3">
    <source>
        <dbReference type="Proteomes" id="UP000702425"/>
    </source>
</evidence>
<feature type="transmembrane region" description="Helical" evidence="1">
    <location>
        <begin position="21"/>
        <end position="40"/>
    </location>
</feature>
<sequence length="161" mass="17777">MSLANRARLFYGSPLSRPRKAVFILIVLAVLIAISTSSFIREFSGLPPVGLQIFFIAMAGTILLTLITLAILWFLDRREPESSWLYSIAVLWGALIATGLALPFNIYILNAVASFVKLHPDVQAIFGANARLRWLPLGETNWCDCDVSVLLTSLFSPLPNN</sequence>
<keyword evidence="1" id="KW-0472">Membrane</keyword>